<dbReference type="GO" id="GO:0000155">
    <property type="term" value="F:phosphorelay sensor kinase activity"/>
    <property type="evidence" value="ECO:0007669"/>
    <property type="project" value="InterPro"/>
</dbReference>
<dbReference type="PANTHER" id="PTHR24421:SF10">
    <property type="entry name" value="NITRATE_NITRITE SENSOR PROTEIN NARQ"/>
    <property type="match status" value="1"/>
</dbReference>
<dbReference type="Gene3D" id="3.30.565.10">
    <property type="entry name" value="Histidine kinase-like ATPase, C-terminal domain"/>
    <property type="match status" value="1"/>
</dbReference>
<organism evidence="11 12">
    <name type="scientific">Bombiscardovia coagulans</name>
    <dbReference type="NCBI Taxonomy" id="686666"/>
    <lineage>
        <taxon>Bacteria</taxon>
        <taxon>Bacillati</taxon>
        <taxon>Actinomycetota</taxon>
        <taxon>Actinomycetes</taxon>
        <taxon>Bifidobacteriales</taxon>
        <taxon>Bifidobacteriaceae</taxon>
        <taxon>Bombiscardovia</taxon>
    </lineage>
</organism>
<keyword evidence="12" id="KW-1185">Reference proteome</keyword>
<sequence>MKPKGKLQAWIAVWNRPTTAYVMVFICAMYETMLLTRLTLAPHSANKTLWQILSTTGWGMPSFVAIIILSVAVLSQRRSRPTASLLIVTFFMLLTAIIYGSAYTYLFLLWIVNLYASTVEIKKPTTLLIALLAVGLFGVASAASATLWHKDGSFTGLLYPTSLCFVLCVGFGFVSRTQRERRMSDQALQDERERSMHLAQEHEQAVNQSRIAAELHDSVGHDLTAIIALSEGLDRATGRPEIDEAIAMINDLSRQGLTDTRMAVKALQSTTNSAIQHSVSEGQYHYWDDINPILSHVRRLGITVALTETGRRPQDPIQADLSFSVTREGITNAIRHGQAVDRIVISWDHDDKGAITIAIRNNGLNSMKKTLDDGTGLKRLGGTIRKHGGTFEAGPTYNGWILRVTIPSLTKLTDSKEQHDSRYDR</sequence>
<keyword evidence="9" id="KW-1133">Transmembrane helix</keyword>
<dbReference type="AlphaFoldDB" id="A0A261EPJ7"/>
<feature type="transmembrane region" description="Helical" evidence="9">
    <location>
        <begin position="86"/>
        <end position="115"/>
    </location>
</feature>
<evidence type="ECO:0000256" key="5">
    <source>
        <dbReference type="ARBA" id="ARBA00022741"/>
    </source>
</evidence>
<dbReference type="GO" id="GO:0016020">
    <property type="term" value="C:membrane"/>
    <property type="evidence" value="ECO:0007669"/>
    <property type="project" value="InterPro"/>
</dbReference>
<evidence type="ECO:0000313" key="12">
    <source>
        <dbReference type="Proteomes" id="UP000216004"/>
    </source>
</evidence>
<comment type="catalytic activity">
    <reaction evidence="1">
        <text>ATP + protein L-histidine = ADP + protein N-phospho-L-histidine.</text>
        <dbReference type="EC" id="2.7.13.3"/>
    </reaction>
</comment>
<dbReference type="GO" id="GO:0005524">
    <property type="term" value="F:ATP binding"/>
    <property type="evidence" value="ECO:0007669"/>
    <property type="project" value="UniProtKB-KW"/>
</dbReference>
<evidence type="ECO:0000256" key="6">
    <source>
        <dbReference type="ARBA" id="ARBA00022777"/>
    </source>
</evidence>
<accession>A0A261EPJ7</accession>
<dbReference type="InterPro" id="IPR011712">
    <property type="entry name" value="Sig_transdc_His_kin_sub3_dim/P"/>
</dbReference>
<dbReference type="InterPro" id="IPR050482">
    <property type="entry name" value="Sensor_HK_TwoCompSys"/>
</dbReference>
<dbReference type="SUPFAM" id="SSF55874">
    <property type="entry name" value="ATPase domain of HSP90 chaperone/DNA topoisomerase II/histidine kinase"/>
    <property type="match status" value="1"/>
</dbReference>
<keyword evidence="5" id="KW-0547">Nucleotide-binding</keyword>
<evidence type="ECO:0000256" key="1">
    <source>
        <dbReference type="ARBA" id="ARBA00000085"/>
    </source>
</evidence>
<feature type="transmembrane region" description="Helical" evidence="9">
    <location>
        <begin position="127"/>
        <end position="148"/>
    </location>
</feature>
<keyword evidence="7" id="KW-0067">ATP-binding</keyword>
<feature type="transmembrane region" description="Helical" evidence="9">
    <location>
        <begin position="154"/>
        <end position="174"/>
    </location>
</feature>
<evidence type="ECO:0000256" key="3">
    <source>
        <dbReference type="ARBA" id="ARBA00022553"/>
    </source>
</evidence>
<evidence type="ECO:0000256" key="4">
    <source>
        <dbReference type="ARBA" id="ARBA00022679"/>
    </source>
</evidence>
<dbReference type="GO" id="GO:0046983">
    <property type="term" value="F:protein dimerization activity"/>
    <property type="evidence" value="ECO:0007669"/>
    <property type="project" value="InterPro"/>
</dbReference>
<dbReference type="Pfam" id="PF07730">
    <property type="entry name" value="HisKA_3"/>
    <property type="match status" value="1"/>
</dbReference>
<gene>
    <name evidence="11" type="ORF">BOCO_1261</name>
</gene>
<dbReference type="EC" id="2.7.13.3" evidence="2"/>
<keyword evidence="9" id="KW-0812">Transmembrane</keyword>
<reference evidence="11 12" key="1">
    <citation type="journal article" date="2017" name="BMC Genomics">
        <title>Comparative genomic and phylogenomic analyses of the Bifidobacteriaceae family.</title>
        <authorList>
            <person name="Lugli G.A."/>
            <person name="Milani C."/>
            <person name="Turroni F."/>
            <person name="Duranti S."/>
            <person name="Mancabelli L."/>
            <person name="Mangifesta M."/>
            <person name="Ferrario C."/>
            <person name="Modesto M."/>
            <person name="Mattarelli P."/>
            <person name="Jiri K."/>
            <person name="van Sinderen D."/>
            <person name="Ventura M."/>
        </authorList>
    </citation>
    <scope>NUCLEOTIDE SEQUENCE [LARGE SCALE GENOMIC DNA]</scope>
    <source>
        <strain evidence="11 12">DSM 22924</strain>
    </source>
</reference>
<evidence type="ECO:0000259" key="10">
    <source>
        <dbReference type="Pfam" id="PF07730"/>
    </source>
</evidence>
<proteinExistence type="predicted"/>
<dbReference type="Gene3D" id="1.20.5.1930">
    <property type="match status" value="1"/>
</dbReference>
<dbReference type="RefSeq" id="WP_094723386.1">
    <property type="nucleotide sequence ID" value="NZ_MWWS01000008.1"/>
</dbReference>
<evidence type="ECO:0000256" key="7">
    <source>
        <dbReference type="ARBA" id="ARBA00022840"/>
    </source>
</evidence>
<evidence type="ECO:0000256" key="9">
    <source>
        <dbReference type="SAM" id="Phobius"/>
    </source>
</evidence>
<evidence type="ECO:0000313" key="11">
    <source>
        <dbReference type="EMBL" id="OZG48774.1"/>
    </source>
</evidence>
<feature type="domain" description="Signal transduction histidine kinase subgroup 3 dimerisation and phosphoacceptor" evidence="10">
    <location>
        <begin position="209"/>
        <end position="270"/>
    </location>
</feature>
<feature type="transmembrane region" description="Helical" evidence="9">
    <location>
        <begin position="20"/>
        <end position="40"/>
    </location>
</feature>
<protein>
    <recommendedName>
        <fullName evidence="2">histidine kinase</fullName>
        <ecNumber evidence="2">2.7.13.3</ecNumber>
    </recommendedName>
</protein>
<keyword evidence="9" id="KW-0472">Membrane</keyword>
<comment type="caution">
    <text evidence="11">The sequence shown here is derived from an EMBL/GenBank/DDBJ whole genome shotgun (WGS) entry which is preliminary data.</text>
</comment>
<keyword evidence="3" id="KW-0597">Phosphoprotein</keyword>
<name>A0A261EPJ7_9BIFI</name>
<evidence type="ECO:0000256" key="8">
    <source>
        <dbReference type="ARBA" id="ARBA00023012"/>
    </source>
</evidence>
<evidence type="ECO:0000256" key="2">
    <source>
        <dbReference type="ARBA" id="ARBA00012438"/>
    </source>
</evidence>
<dbReference type="Proteomes" id="UP000216004">
    <property type="component" value="Unassembled WGS sequence"/>
</dbReference>
<feature type="transmembrane region" description="Helical" evidence="9">
    <location>
        <begin position="52"/>
        <end position="74"/>
    </location>
</feature>
<keyword evidence="8" id="KW-0902">Two-component regulatory system</keyword>
<keyword evidence="4" id="KW-0808">Transferase</keyword>
<dbReference type="InterPro" id="IPR036890">
    <property type="entry name" value="HATPase_C_sf"/>
</dbReference>
<dbReference type="PANTHER" id="PTHR24421">
    <property type="entry name" value="NITRATE/NITRITE SENSOR PROTEIN NARX-RELATED"/>
    <property type="match status" value="1"/>
</dbReference>
<keyword evidence="6 11" id="KW-0418">Kinase</keyword>
<dbReference type="OrthoDB" id="3193082at2"/>
<dbReference type="EMBL" id="MWWS01000008">
    <property type="protein sequence ID" value="OZG48774.1"/>
    <property type="molecule type" value="Genomic_DNA"/>
</dbReference>